<feature type="domain" description="DUF8020" evidence="3">
    <location>
        <begin position="36"/>
        <end position="108"/>
    </location>
</feature>
<evidence type="ECO:0000313" key="5">
    <source>
        <dbReference type="Proteomes" id="UP000733379"/>
    </source>
</evidence>
<accession>A0ABS6B3G2</accession>
<dbReference type="InterPro" id="IPR058333">
    <property type="entry name" value="DUF8020"/>
</dbReference>
<evidence type="ECO:0000256" key="2">
    <source>
        <dbReference type="SAM" id="SignalP"/>
    </source>
</evidence>
<dbReference type="Proteomes" id="UP000733379">
    <property type="component" value="Unassembled WGS sequence"/>
</dbReference>
<keyword evidence="1" id="KW-0812">Transmembrane</keyword>
<dbReference type="EMBL" id="JAHKNI010000007">
    <property type="protein sequence ID" value="MBU3064291.1"/>
    <property type="molecule type" value="Genomic_DNA"/>
</dbReference>
<evidence type="ECO:0000259" key="3">
    <source>
        <dbReference type="Pfam" id="PF26059"/>
    </source>
</evidence>
<keyword evidence="2" id="KW-0732">Signal</keyword>
<organism evidence="4 5">
    <name type="scientific">Nocardia albiluteola</name>
    <dbReference type="NCBI Taxonomy" id="2842303"/>
    <lineage>
        <taxon>Bacteria</taxon>
        <taxon>Bacillati</taxon>
        <taxon>Actinomycetota</taxon>
        <taxon>Actinomycetes</taxon>
        <taxon>Mycobacteriales</taxon>
        <taxon>Nocardiaceae</taxon>
        <taxon>Nocardia</taxon>
    </lineage>
</organism>
<keyword evidence="5" id="KW-1185">Reference proteome</keyword>
<feature type="transmembrane region" description="Helical" evidence="1">
    <location>
        <begin position="179"/>
        <end position="203"/>
    </location>
</feature>
<comment type="caution">
    <text evidence="4">The sequence shown here is derived from an EMBL/GenBank/DDBJ whole genome shotgun (WGS) entry which is preliminary data.</text>
</comment>
<keyword evidence="1" id="KW-1133">Transmembrane helix</keyword>
<feature type="chain" id="PRO_5046745043" description="DUF8020 domain-containing protein" evidence="2">
    <location>
        <begin position="28"/>
        <end position="251"/>
    </location>
</feature>
<sequence length="251" mass="24564">MRVRTRAAVLATAAALSTAAAQGTAQADPAPAPGAGVNFRTVVDNGWVTTSLGAGHFTAAPDGHSILVVDELGRTVGQLPLSIRLADREYDVRQSISHDGRTLRLAADSSSARTVAQPVASPLENQRAANDSLAQLGLASALGPLAGAVAGAVLGAVVALAMCAILTVGCLLTGLPIIGVFAGAGGLAGTILAGGGAAAWGAWNYLQTLAAPPGTSPYAKNGEGTDGAGVPDSVLRVPKLATGSSSGSGKG</sequence>
<dbReference type="RefSeq" id="WP_215919378.1">
    <property type="nucleotide sequence ID" value="NZ_JAHKNI010000007.1"/>
</dbReference>
<feature type="transmembrane region" description="Helical" evidence="1">
    <location>
        <begin position="145"/>
        <end position="172"/>
    </location>
</feature>
<dbReference type="Pfam" id="PF26059">
    <property type="entry name" value="DUF8020"/>
    <property type="match status" value="1"/>
</dbReference>
<keyword evidence="1" id="KW-0472">Membrane</keyword>
<protein>
    <recommendedName>
        <fullName evidence="3">DUF8020 domain-containing protein</fullName>
    </recommendedName>
</protein>
<name>A0ABS6B3G2_9NOCA</name>
<feature type="signal peptide" evidence="2">
    <location>
        <begin position="1"/>
        <end position="27"/>
    </location>
</feature>
<evidence type="ECO:0000256" key="1">
    <source>
        <dbReference type="SAM" id="Phobius"/>
    </source>
</evidence>
<reference evidence="4 5" key="1">
    <citation type="submission" date="2021-06" db="EMBL/GenBank/DDBJ databases">
        <title>Actinomycetes sequencing.</title>
        <authorList>
            <person name="Shan Q."/>
        </authorList>
    </citation>
    <scope>NUCLEOTIDE SEQUENCE [LARGE SCALE GENOMIC DNA]</scope>
    <source>
        <strain evidence="4 5">NEAU-G5</strain>
    </source>
</reference>
<evidence type="ECO:0000313" key="4">
    <source>
        <dbReference type="EMBL" id="MBU3064291.1"/>
    </source>
</evidence>
<gene>
    <name evidence="4" type="ORF">KO481_22505</name>
</gene>
<proteinExistence type="predicted"/>